<keyword evidence="3" id="KW-1185">Reference proteome</keyword>
<evidence type="ECO:0008006" key="4">
    <source>
        <dbReference type="Google" id="ProtNLM"/>
    </source>
</evidence>
<accession>F9VG56</accession>
<organism evidence="2 3">
    <name type="scientific">Lactococcus garvieae (strain Lg2)</name>
    <name type="common">Enterococcus seriolicida</name>
    <dbReference type="NCBI Taxonomy" id="420890"/>
    <lineage>
        <taxon>Bacteria</taxon>
        <taxon>Bacillati</taxon>
        <taxon>Bacillota</taxon>
        <taxon>Bacilli</taxon>
        <taxon>Lactobacillales</taxon>
        <taxon>Streptococcaceae</taxon>
        <taxon>Lactococcus</taxon>
    </lineage>
</organism>
<keyword evidence="1" id="KW-0812">Transmembrane</keyword>
<gene>
    <name evidence="2" type="ordered locus">LCGL_1847</name>
</gene>
<dbReference type="KEGG" id="lgv:LCGL_1847"/>
<dbReference type="PATRIC" id="fig|420890.5.peg.1820"/>
<dbReference type="Proteomes" id="UP000008520">
    <property type="component" value="Chromosome"/>
</dbReference>
<feature type="transmembrane region" description="Helical" evidence="1">
    <location>
        <begin position="136"/>
        <end position="157"/>
    </location>
</feature>
<sequence>MKMKWKEKNQYVKRQHYVPQFSIRPFEIEKEKCLVVKLDTLEITEQRTQDILQEIDLYEVKNEFGEYVNRNEIEDSYKVFEDYADKKLKRFVDIMMKDDFQKTYASMIEGKRNTQWATMEAGFRAKKTYIYQMSQLLFENLVMLTMCCLFHLSFALVQ</sequence>
<dbReference type="AlphaFoldDB" id="F9VG56"/>
<dbReference type="InterPro" id="IPR025332">
    <property type="entry name" value="DUF4238"/>
</dbReference>
<dbReference type="STRING" id="420890.LCGL_1847"/>
<protein>
    <recommendedName>
        <fullName evidence="4">DUF4238 domain-containing protein</fullName>
    </recommendedName>
</protein>
<dbReference type="Pfam" id="PF14022">
    <property type="entry name" value="DUF4238"/>
    <property type="match status" value="1"/>
</dbReference>
<evidence type="ECO:0000256" key="1">
    <source>
        <dbReference type="SAM" id="Phobius"/>
    </source>
</evidence>
<evidence type="ECO:0000313" key="3">
    <source>
        <dbReference type="Proteomes" id="UP000008520"/>
    </source>
</evidence>
<dbReference type="HOGENOM" id="CLU_1746789_0_0_9"/>
<keyword evidence="1" id="KW-1133">Transmembrane helix</keyword>
<name>F9VG56_LACGL</name>
<dbReference type="EMBL" id="AP009333">
    <property type="protein sequence ID" value="BAK61307.1"/>
    <property type="molecule type" value="Genomic_DNA"/>
</dbReference>
<keyword evidence="1" id="KW-0472">Membrane</keyword>
<reference evidence="2 3" key="1">
    <citation type="journal article" date="2011" name="PLoS ONE">
        <title>Complete genome sequence and comparative analysis of the fish pathogen Lactococcus garvieae.</title>
        <authorList>
            <person name="Morita H."/>
            <person name="Toh H."/>
            <person name="Oshima K."/>
            <person name="Yoshizaki M."/>
            <person name="Kawanishi M."/>
            <person name="Nakaya K."/>
            <person name="Suzuki T."/>
            <person name="Miyauchi E."/>
            <person name="Ishii Y."/>
            <person name="Tanabe S."/>
            <person name="Murakami M."/>
            <person name="Hattori M."/>
        </authorList>
    </citation>
    <scope>NUCLEOTIDE SEQUENCE [LARGE SCALE GENOMIC DNA]</scope>
    <source>
        <strain evidence="2 3">Lg2</strain>
    </source>
</reference>
<evidence type="ECO:0000313" key="2">
    <source>
        <dbReference type="EMBL" id="BAK61307.1"/>
    </source>
</evidence>
<proteinExistence type="predicted"/>